<evidence type="ECO:0000313" key="9">
    <source>
        <dbReference type="EMBL" id="KKK22270.1"/>
    </source>
</evidence>
<dbReference type="PANTHER" id="PTHR33048:SF47">
    <property type="entry name" value="INTEGRAL MEMBRANE PROTEIN-RELATED"/>
    <property type="match status" value="1"/>
</dbReference>
<dbReference type="OrthoDB" id="5378633at2759"/>
<comment type="similarity">
    <text evidence="5">Belongs to the SAT4 family.</text>
</comment>
<proteinExistence type="inferred from homology"/>
<dbReference type="InterPro" id="IPR049326">
    <property type="entry name" value="Rhodopsin_dom_fungi"/>
</dbReference>
<feature type="transmembrane region" description="Helical" evidence="7">
    <location>
        <begin position="50"/>
        <end position="71"/>
    </location>
</feature>
<dbReference type="Pfam" id="PF20684">
    <property type="entry name" value="Fung_rhodopsin"/>
    <property type="match status" value="1"/>
</dbReference>
<keyword evidence="2 7" id="KW-0812">Transmembrane</keyword>
<organism evidence="9 10">
    <name type="scientific">Aspergillus ochraceoroseus</name>
    <dbReference type="NCBI Taxonomy" id="138278"/>
    <lineage>
        <taxon>Eukaryota</taxon>
        <taxon>Fungi</taxon>
        <taxon>Dikarya</taxon>
        <taxon>Ascomycota</taxon>
        <taxon>Pezizomycotina</taxon>
        <taxon>Eurotiomycetes</taxon>
        <taxon>Eurotiomycetidae</taxon>
        <taxon>Eurotiales</taxon>
        <taxon>Aspergillaceae</taxon>
        <taxon>Aspergillus</taxon>
        <taxon>Aspergillus subgen. Nidulantes</taxon>
    </lineage>
</organism>
<feature type="transmembrane region" description="Helical" evidence="7">
    <location>
        <begin position="14"/>
        <end position="35"/>
    </location>
</feature>
<comment type="caution">
    <text evidence="9">The sequence shown here is derived from an EMBL/GenBank/DDBJ whole genome shotgun (WGS) entry which is preliminary data.</text>
</comment>
<feature type="compositionally biased region" description="Low complexity" evidence="6">
    <location>
        <begin position="302"/>
        <end position="318"/>
    </location>
</feature>
<name>A0A0F8WXM1_9EURO</name>
<evidence type="ECO:0000256" key="6">
    <source>
        <dbReference type="SAM" id="MobiDB-lite"/>
    </source>
</evidence>
<dbReference type="InterPro" id="IPR052337">
    <property type="entry name" value="SAT4-like"/>
</dbReference>
<dbReference type="EMBL" id="JYKN01000950">
    <property type="protein sequence ID" value="KKK22270.1"/>
    <property type="molecule type" value="Genomic_DNA"/>
</dbReference>
<feature type="transmembrane region" description="Helical" evidence="7">
    <location>
        <begin position="91"/>
        <end position="114"/>
    </location>
</feature>
<evidence type="ECO:0000256" key="2">
    <source>
        <dbReference type="ARBA" id="ARBA00022692"/>
    </source>
</evidence>
<keyword evidence="10" id="KW-1185">Reference proteome</keyword>
<feature type="transmembrane region" description="Helical" evidence="7">
    <location>
        <begin position="204"/>
        <end position="226"/>
    </location>
</feature>
<evidence type="ECO:0000259" key="8">
    <source>
        <dbReference type="Pfam" id="PF20684"/>
    </source>
</evidence>
<evidence type="ECO:0000256" key="3">
    <source>
        <dbReference type="ARBA" id="ARBA00022989"/>
    </source>
</evidence>
<feature type="transmembrane region" description="Helical" evidence="7">
    <location>
        <begin position="170"/>
        <end position="192"/>
    </location>
</feature>
<keyword evidence="3 7" id="KW-1133">Transmembrane helix</keyword>
<dbReference type="GO" id="GO:0016020">
    <property type="term" value="C:membrane"/>
    <property type="evidence" value="ECO:0007669"/>
    <property type="project" value="UniProtKB-SubCell"/>
</dbReference>
<feature type="domain" description="Rhodopsin" evidence="8">
    <location>
        <begin position="32"/>
        <end position="287"/>
    </location>
</feature>
<dbReference type="Proteomes" id="UP000034947">
    <property type="component" value="Unassembled WGS sequence"/>
</dbReference>
<accession>A0A0F8WXM1</accession>
<feature type="region of interest" description="Disordered" evidence="6">
    <location>
        <begin position="302"/>
        <end position="325"/>
    </location>
</feature>
<dbReference type="PANTHER" id="PTHR33048">
    <property type="entry name" value="PTH11-LIKE INTEGRAL MEMBRANE PROTEIN (AFU_ORTHOLOGUE AFUA_5G11245)"/>
    <property type="match status" value="1"/>
</dbReference>
<keyword evidence="4 7" id="KW-0472">Membrane</keyword>
<dbReference type="VEuPathDB" id="FungiDB:P175DRAFT_0433060"/>
<evidence type="ECO:0000313" key="10">
    <source>
        <dbReference type="Proteomes" id="UP000034947"/>
    </source>
</evidence>
<protein>
    <recommendedName>
        <fullName evidence="8">Rhodopsin domain-containing protein</fullName>
    </recommendedName>
</protein>
<evidence type="ECO:0000256" key="1">
    <source>
        <dbReference type="ARBA" id="ARBA00004141"/>
    </source>
</evidence>
<comment type="subcellular location">
    <subcellularLocation>
        <location evidence="1">Membrane</location>
        <topology evidence="1">Multi-pass membrane protein</topology>
    </subcellularLocation>
</comment>
<reference evidence="9 10" key="1">
    <citation type="submission" date="2015-02" db="EMBL/GenBank/DDBJ databases">
        <title>Draft Genome Sequences of Two Closely-Related Aflatoxigenic Aspergillus Species Obtained from the Cote d'Ivoire.</title>
        <authorList>
            <person name="Moore G.G."/>
            <person name="Beltz S.B."/>
            <person name="Mack B.M."/>
        </authorList>
    </citation>
    <scope>NUCLEOTIDE SEQUENCE [LARGE SCALE GENOMIC DNA]</scope>
    <source>
        <strain evidence="9 10">SRRC1432</strain>
    </source>
</reference>
<evidence type="ECO:0000256" key="4">
    <source>
        <dbReference type="ARBA" id="ARBA00023136"/>
    </source>
</evidence>
<evidence type="ECO:0000256" key="7">
    <source>
        <dbReference type="SAM" id="Phobius"/>
    </source>
</evidence>
<feature type="transmembrane region" description="Helical" evidence="7">
    <location>
        <begin position="126"/>
        <end position="150"/>
    </location>
</feature>
<dbReference type="AlphaFoldDB" id="A0A0F8WXM1"/>
<sequence length="325" mass="35810">MESAQYPRDSRRNLAIFAISFALILSTTAVGLRLLSRKITKSRMYLDDHLIILALIFKYGCSFGAVGMLYNGLGTHIWLVPAERLTTYLEIVYAGSFLYTGCITFIKLSILSFYKRLFPVKPMVIAVNLVGSLVILWCFSVCLVGGLVCIPVDKLWNPAIVGGCLDLAKFYYGLQIPNIATDAIILVMPMKIVWGLQMAKAQKVILCGIFMVGALTLIFDMIRLAVMIRLSQEGDDVTCKVFESVVGRSLTRGYKTDNQTPASAWTCIEAAVGIMAACLPSLRPLLTTFNKHVWYKLSTRKTSSNKGESGESGKSLESPCRNSVA</sequence>
<gene>
    <name evidence="9" type="ORF">AOCH_000162</name>
</gene>
<evidence type="ECO:0000256" key="5">
    <source>
        <dbReference type="ARBA" id="ARBA00038359"/>
    </source>
</evidence>